<proteinExistence type="inferred from homology"/>
<dbReference type="PANTHER" id="PTHR18919:SF107">
    <property type="entry name" value="ACETYL-COA ACETYLTRANSFERASE, CYTOSOLIC"/>
    <property type="match status" value="1"/>
</dbReference>
<dbReference type="EMBL" id="UINC01002549">
    <property type="protein sequence ID" value="SUZ97873.1"/>
    <property type="molecule type" value="Genomic_DNA"/>
</dbReference>
<evidence type="ECO:0000256" key="2">
    <source>
        <dbReference type="ARBA" id="ARBA00022679"/>
    </source>
</evidence>
<sequence>MSKENSIVIVSAKRSPIGSFQGAISSVPAPKLGSLVISKILEETMMDPLLVDEIIMGNVLSAGIGQAPARQAALGSGLPDTVECLTINKMCGSGLKAVMLASQAIQVSDANVVIAGGFENMSQAPYLIPKARTGYRLGHGNLIDSMIFDGLWDVYNDIHMGSCAEICARDRDYSISDQNDFAKESYRRAIDAQKSGAFNNEIIAIDVKNKNNTITFNDDEEPEKVNFEKMDTLKPVFEEDGTITAANASKINDGAACLLLMSEYKASELGFKPLARIVSQSSAAHDPKWFTTAPIEAIKKVLMKADMEVDDINLWEINEAFAPVTMSVIDDYNLDHGKVNINGGAIALGHPIGASGARILTTLIHSLNQKEKSIGLATLCIGGGEASALIVERIN</sequence>
<dbReference type="NCBIfam" id="TIGR01930">
    <property type="entry name" value="AcCoA-C-Actrans"/>
    <property type="match status" value="1"/>
</dbReference>
<evidence type="ECO:0000256" key="1">
    <source>
        <dbReference type="ARBA" id="ARBA00010982"/>
    </source>
</evidence>
<evidence type="ECO:0008006" key="7">
    <source>
        <dbReference type="Google" id="ProtNLM"/>
    </source>
</evidence>
<dbReference type="SUPFAM" id="SSF53901">
    <property type="entry name" value="Thiolase-like"/>
    <property type="match status" value="2"/>
</dbReference>
<organism evidence="6">
    <name type="scientific">marine metagenome</name>
    <dbReference type="NCBI Taxonomy" id="408172"/>
    <lineage>
        <taxon>unclassified sequences</taxon>
        <taxon>metagenomes</taxon>
        <taxon>ecological metagenomes</taxon>
    </lineage>
</organism>
<dbReference type="AlphaFoldDB" id="A0A381S9S9"/>
<dbReference type="InterPro" id="IPR002155">
    <property type="entry name" value="Thiolase"/>
</dbReference>
<dbReference type="InterPro" id="IPR020613">
    <property type="entry name" value="Thiolase_CS"/>
</dbReference>
<evidence type="ECO:0000313" key="6">
    <source>
        <dbReference type="EMBL" id="SUZ97873.1"/>
    </source>
</evidence>
<dbReference type="Pfam" id="PF02803">
    <property type="entry name" value="Thiolase_C"/>
    <property type="match status" value="1"/>
</dbReference>
<dbReference type="InterPro" id="IPR020617">
    <property type="entry name" value="Thiolase_C"/>
</dbReference>
<dbReference type="InterPro" id="IPR020616">
    <property type="entry name" value="Thiolase_N"/>
</dbReference>
<keyword evidence="2" id="KW-0808">Transferase</keyword>
<dbReference type="Gene3D" id="3.40.47.10">
    <property type="match status" value="2"/>
</dbReference>
<dbReference type="PANTHER" id="PTHR18919">
    <property type="entry name" value="ACETYL-COA C-ACYLTRANSFERASE"/>
    <property type="match status" value="1"/>
</dbReference>
<dbReference type="PIRSF" id="PIRSF000429">
    <property type="entry name" value="Ac-CoA_Ac_transf"/>
    <property type="match status" value="1"/>
</dbReference>
<keyword evidence="3" id="KW-0012">Acyltransferase</keyword>
<feature type="domain" description="Thiolase N-terminal" evidence="4">
    <location>
        <begin position="7"/>
        <end position="263"/>
    </location>
</feature>
<gene>
    <name evidence="6" type="ORF">METZ01_LOCUS50727</name>
</gene>
<comment type="similarity">
    <text evidence="1">Belongs to the thiolase-like superfamily. Thiolase family.</text>
</comment>
<dbReference type="FunFam" id="3.40.47.10:FF:000010">
    <property type="entry name" value="Acetyl-CoA acetyltransferase (Thiolase)"/>
    <property type="match status" value="1"/>
</dbReference>
<dbReference type="CDD" id="cd00751">
    <property type="entry name" value="thiolase"/>
    <property type="match status" value="1"/>
</dbReference>
<dbReference type="PROSITE" id="PS00098">
    <property type="entry name" value="THIOLASE_1"/>
    <property type="match status" value="1"/>
</dbReference>
<protein>
    <recommendedName>
        <fullName evidence="7">Thiolase N-terminal domain-containing protein</fullName>
    </recommendedName>
</protein>
<dbReference type="PROSITE" id="PS00737">
    <property type="entry name" value="THIOLASE_2"/>
    <property type="match status" value="1"/>
</dbReference>
<dbReference type="InterPro" id="IPR020610">
    <property type="entry name" value="Thiolase_AS"/>
</dbReference>
<evidence type="ECO:0000259" key="4">
    <source>
        <dbReference type="Pfam" id="PF00108"/>
    </source>
</evidence>
<accession>A0A381S9S9</accession>
<name>A0A381S9S9_9ZZZZ</name>
<feature type="domain" description="Thiolase C-terminal" evidence="5">
    <location>
        <begin position="272"/>
        <end position="393"/>
    </location>
</feature>
<dbReference type="InterPro" id="IPR016039">
    <property type="entry name" value="Thiolase-like"/>
</dbReference>
<reference evidence="6" key="1">
    <citation type="submission" date="2018-05" db="EMBL/GenBank/DDBJ databases">
        <authorList>
            <person name="Lanie J.A."/>
            <person name="Ng W.-L."/>
            <person name="Kazmierczak K.M."/>
            <person name="Andrzejewski T.M."/>
            <person name="Davidsen T.M."/>
            <person name="Wayne K.J."/>
            <person name="Tettelin H."/>
            <person name="Glass J.I."/>
            <person name="Rusch D."/>
            <person name="Podicherti R."/>
            <person name="Tsui H.-C.T."/>
            <person name="Winkler M.E."/>
        </authorList>
    </citation>
    <scope>NUCLEOTIDE SEQUENCE</scope>
</reference>
<evidence type="ECO:0000256" key="3">
    <source>
        <dbReference type="ARBA" id="ARBA00023315"/>
    </source>
</evidence>
<dbReference type="InterPro" id="IPR020615">
    <property type="entry name" value="Thiolase_acyl_enz_int_AS"/>
</dbReference>
<evidence type="ECO:0000259" key="5">
    <source>
        <dbReference type="Pfam" id="PF02803"/>
    </source>
</evidence>
<dbReference type="Pfam" id="PF00108">
    <property type="entry name" value="Thiolase_N"/>
    <property type="match status" value="1"/>
</dbReference>
<dbReference type="PROSITE" id="PS00099">
    <property type="entry name" value="THIOLASE_3"/>
    <property type="match status" value="1"/>
</dbReference>
<dbReference type="GO" id="GO:0003988">
    <property type="term" value="F:acetyl-CoA C-acyltransferase activity"/>
    <property type="evidence" value="ECO:0007669"/>
    <property type="project" value="UniProtKB-ARBA"/>
</dbReference>